<feature type="region of interest" description="Disordered" evidence="2">
    <location>
        <begin position="461"/>
        <end position="489"/>
    </location>
</feature>
<reference evidence="3 4" key="1">
    <citation type="submission" date="2018-03" db="EMBL/GenBank/DDBJ databases">
        <authorList>
            <person name="Nguyen K."/>
            <person name="Fouts D."/>
            <person name="Sutton G."/>
        </authorList>
    </citation>
    <scope>NUCLEOTIDE SEQUENCE [LARGE SCALE GENOMIC DNA]</scope>
    <source>
        <strain evidence="3 4">AU17135</strain>
    </source>
</reference>
<evidence type="ECO:0000256" key="2">
    <source>
        <dbReference type="SAM" id="MobiDB-lite"/>
    </source>
</evidence>
<dbReference type="AlphaFoldDB" id="A0A8E2RTV5"/>
<gene>
    <name evidence="3" type="ORF">C6P98_19260</name>
</gene>
<dbReference type="EMBL" id="PVFZ01000053">
    <property type="protein sequence ID" value="PRF21288.1"/>
    <property type="molecule type" value="Genomic_DNA"/>
</dbReference>
<dbReference type="Proteomes" id="UP000237686">
    <property type="component" value="Unassembled WGS sequence"/>
</dbReference>
<evidence type="ECO:0000313" key="4">
    <source>
        <dbReference type="Proteomes" id="UP000237686"/>
    </source>
</evidence>
<protein>
    <submittedName>
        <fullName evidence="3">Integrating conjugative element protein</fullName>
    </submittedName>
</protein>
<feature type="compositionally biased region" description="Polar residues" evidence="2">
    <location>
        <begin position="480"/>
        <end position="489"/>
    </location>
</feature>
<feature type="coiled-coil region" evidence="1">
    <location>
        <begin position="415"/>
        <end position="442"/>
    </location>
</feature>
<evidence type="ECO:0000313" key="3">
    <source>
        <dbReference type="EMBL" id="PRF21288.1"/>
    </source>
</evidence>
<dbReference type="NCBIfam" id="TIGR03755">
    <property type="entry name" value="conj_TIGR03755"/>
    <property type="match status" value="1"/>
</dbReference>
<name>A0A8E2RTV5_9BURK</name>
<accession>A0A8E2RTV5</accession>
<comment type="caution">
    <text evidence="3">The sequence shown here is derived from an EMBL/GenBank/DDBJ whole genome shotgun (WGS) entry which is preliminary data.</text>
</comment>
<organism evidence="3 4">
    <name type="scientific">Burkholderia multivorans</name>
    <dbReference type="NCBI Taxonomy" id="87883"/>
    <lineage>
        <taxon>Bacteria</taxon>
        <taxon>Pseudomonadati</taxon>
        <taxon>Pseudomonadota</taxon>
        <taxon>Betaproteobacteria</taxon>
        <taxon>Burkholderiales</taxon>
        <taxon>Burkholderiaceae</taxon>
        <taxon>Burkholderia</taxon>
        <taxon>Burkholderia cepacia complex</taxon>
    </lineage>
</organism>
<feature type="region of interest" description="Disordered" evidence="2">
    <location>
        <begin position="215"/>
        <end position="239"/>
    </location>
</feature>
<keyword evidence="1" id="KW-0175">Coiled coil</keyword>
<sequence length="489" mass="51363">MQTHGSDVSWQHRRGVIAIMKRLSFPLRHFSCARLAATAALTLAVVLTCDAIGQNNPSIGTSGSVLGDDVLYTIGGGSAVAMGPSVNMQGLGVGLGWNNNLICGNLSLSDTLQNQLNGVTNGFQTIMSQVIQNATSAVASLPALIIQRADPGLYNLLTNGILQARLDFDRSKATCRAIANKMADLAGGTLGWDQLAQGQALKTSVSNTQDAVAATEQAESQRGNAGVPWVGGSNAGGAGQSSIKVVGDVTRAGYNLLNGRAVTDTSSIDASTCRNRLTCTTWSSPDAAAAWATRVLGEQEEQTCDNCTSAQTTPGVGLTPLIQEEYDTKLKALQDLISGAKATTPDNLQAAGSDALPITRGVIEALRDEPDQVVLTQRLASEAALSTVLEKALLLQRTLLTGSKEPNVAANQLAEQAITKNNDTLEREITNLKTELDLRRELAGNATAWIVARQYTRGEGSRGIFQGDTVPNRLDRLQKPANSSKGTGP</sequence>
<proteinExistence type="predicted"/>
<dbReference type="InterPro" id="IPR021204">
    <property type="entry name" value="Integr_conj_element_PFL4711"/>
</dbReference>
<evidence type="ECO:0000256" key="1">
    <source>
        <dbReference type="SAM" id="Coils"/>
    </source>
</evidence>